<dbReference type="NCBIfam" id="TIGR04088">
    <property type="entry name" value="cognate_SipW"/>
    <property type="match status" value="1"/>
</dbReference>
<dbReference type="EMBL" id="CACRTG010000028">
    <property type="protein sequence ID" value="VYT28136.1"/>
    <property type="molecule type" value="Genomic_DNA"/>
</dbReference>
<dbReference type="InterPro" id="IPR022121">
    <property type="entry name" value="Peptidase_M73_camelysin"/>
</dbReference>
<sequence>MRLKRSQVVTAGAAALATVGILGGTLAYFTDYDSKDLSAKAGTLKMEIADATTDLTNGLTVINPGDSNPLTFTVNNTGEKSMDIKAVMTVKAPQAFNEGDHEFKITTPEGQELNGVLSENKQTITYTIDDVALAGSVEKDETLDGSTKTTHKYDYKFAMDEDAKNSWQGVTSDVKIEVFAKQHRNTSGLGSEWVNIVEKN</sequence>
<evidence type="ECO:0000313" key="1">
    <source>
        <dbReference type="EMBL" id="VYT28136.1"/>
    </source>
</evidence>
<dbReference type="AlphaFoldDB" id="A0A6N2VM89"/>
<dbReference type="InterPro" id="IPR023833">
    <property type="entry name" value="Signal_pept_SipW-depend-type"/>
</dbReference>
<dbReference type="Pfam" id="PF12389">
    <property type="entry name" value="Peptidase_M73"/>
    <property type="match status" value="1"/>
</dbReference>
<evidence type="ECO:0008006" key="2">
    <source>
        <dbReference type="Google" id="ProtNLM"/>
    </source>
</evidence>
<reference evidence="1" key="1">
    <citation type="submission" date="2019-11" db="EMBL/GenBank/DDBJ databases">
        <authorList>
            <person name="Feng L."/>
        </authorList>
    </citation>
    <scope>NUCLEOTIDE SEQUENCE</scope>
    <source>
        <strain evidence="1">CnexileLFYP112</strain>
    </source>
</reference>
<gene>
    <name evidence="1" type="ORF">CNLFYP112_02630</name>
</gene>
<accession>A0A6N2VM89</accession>
<proteinExistence type="predicted"/>
<name>A0A6N2VM89_9FIRM</name>
<protein>
    <recommendedName>
        <fullName evidence="2">Camelysin metallo-endopeptidase</fullName>
    </recommendedName>
</protein>
<organism evidence="1">
    <name type="scientific">[Clostridium] nexile</name>
    <dbReference type="NCBI Taxonomy" id="29361"/>
    <lineage>
        <taxon>Bacteria</taxon>
        <taxon>Bacillati</taxon>
        <taxon>Bacillota</taxon>
        <taxon>Clostridia</taxon>
        <taxon>Lachnospirales</taxon>
        <taxon>Lachnospiraceae</taxon>
        <taxon>Tyzzerella</taxon>
    </lineage>
</organism>